<gene>
    <name evidence="2" type="ORF">IAC96_02580</name>
</gene>
<accession>A0A9D1ECS8</accession>
<dbReference type="Proteomes" id="UP000824201">
    <property type="component" value="Unassembled WGS sequence"/>
</dbReference>
<dbReference type="Pfam" id="PF13181">
    <property type="entry name" value="TPR_8"/>
    <property type="match status" value="2"/>
</dbReference>
<dbReference type="SMART" id="SM00028">
    <property type="entry name" value="TPR"/>
    <property type="match status" value="3"/>
</dbReference>
<dbReference type="Gene3D" id="1.25.40.10">
    <property type="entry name" value="Tetratricopeptide repeat domain"/>
    <property type="match status" value="2"/>
</dbReference>
<dbReference type="InterPro" id="IPR011990">
    <property type="entry name" value="TPR-like_helical_dom_sf"/>
</dbReference>
<evidence type="ECO:0000313" key="3">
    <source>
        <dbReference type="Proteomes" id="UP000824201"/>
    </source>
</evidence>
<keyword evidence="1" id="KW-0802">TPR repeat</keyword>
<feature type="repeat" description="TPR" evidence="1">
    <location>
        <begin position="469"/>
        <end position="502"/>
    </location>
</feature>
<evidence type="ECO:0000313" key="2">
    <source>
        <dbReference type="EMBL" id="HIR87815.1"/>
    </source>
</evidence>
<reference evidence="2" key="1">
    <citation type="submission" date="2020-10" db="EMBL/GenBank/DDBJ databases">
        <authorList>
            <person name="Gilroy R."/>
        </authorList>
    </citation>
    <scope>NUCLEOTIDE SEQUENCE</scope>
    <source>
        <strain evidence="2">ChiW13-3771</strain>
    </source>
</reference>
<dbReference type="EMBL" id="DVHN01000031">
    <property type="protein sequence ID" value="HIR87815.1"/>
    <property type="molecule type" value="Genomic_DNA"/>
</dbReference>
<evidence type="ECO:0000256" key="1">
    <source>
        <dbReference type="PROSITE-ProRule" id="PRU00339"/>
    </source>
</evidence>
<dbReference type="AlphaFoldDB" id="A0A9D1ECS8"/>
<dbReference type="Pfam" id="PF13289">
    <property type="entry name" value="SIR2_2"/>
    <property type="match status" value="1"/>
</dbReference>
<dbReference type="InterPro" id="IPR029035">
    <property type="entry name" value="DHS-like_NAD/FAD-binding_dom"/>
</dbReference>
<name>A0A9D1ECS8_9FIRM</name>
<sequence>MSIIQKSPLDINHVFACCPGNKKNFNYLISLIQKHVVIPFVGAGFSANFGYPGWAKFLKNQAEHFYLPEINQKLEKNLFEEAAGLLKEAVGEPMMEYIMLQEFGDHIYRNTSYDSNLEILPRLFRNLIITTNYDEVLEMLYAKVNGEIIRILTPQTIRNRKLALRQIARGDAVLIKLHGDVRERDRVLTKDEYDVSYGKTLDMNLPLPGFLRQILLSRIILFLGCSLEEDRTMDVIRHVRAEGSLSFALLPLPESTKNKEDPWKPKLFHEADGKLEEDPVFKERRKMLNKNRIIPIWYPAGEFEALALFLREVSYRVRGVYLPSTTQLRSNLENLLNVREERDPNGTYRRYMDAEDLIRKNEGRFPETVRLDALKTIKNFYSTHGWICERKAVVKDILRLTQRIYGVNSPEEALAYHDLGYTFERYHYYRLMLNAMLRADEILNMHERENHRVFAEVSEWSQELTNAKASVYISLGYAYLKNKDTDHAKLYYEKAKNLKEKDKSGLLNRAQNAFILNGLYRYYQILNDPKAALETLDRALEERQKLAEEDDMVLTQHIVNTHSNKIRVYLSSDFSDKVEKATEEYRAYENEPHLQVRLKNYPDARQRILTDYGDILQADSQYDKAVVCYQKALEVRNYLHMEDDFIACDLYLKISDCLQETDAQKDEALEYRIQAFLIRERLLGARHQETEAIWLDALKLASHLQYPEDAIRQRVEAQRIVRNFRYDSQIQEREEELIQYFEL</sequence>
<reference evidence="2" key="2">
    <citation type="journal article" date="2021" name="PeerJ">
        <title>Extensive microbial diversity within the chicken gut microbiome revealed by metagenomics and culture.</title>
        <authorList>
            <person name="Gilroy R."/>
            <person name="Ravi A."/>
            <person name="Getino M."/>
            <person name="Pursley I."/>
            <person name="Horton D.L."/>
            <person name="Alikhan N.F."/>
            <person name="Baker D."/>
            <person name="Gharbi K."/>
            <person name="Hall N."/>
            <person name="Watson M."/>
            <person name="Adriaenssens E.M."/>
            <person name="Foster-Nyarko E."/>
            <person name="Jarju S."/>
            <person name="Secka A."/>
            <person name="Antonio M."/>
            <person name="Oren A."/>
            <person name="Chaudhuri R.R."/>
            <person name="La Ragione R."/>
            <person name="Hildebrand F."/>
            <person name="Pallen M.J."/>
        </authorList>
    </citation>
    <scope>NUCLEOTIDE SEQUENCE</scope>
    <source>
        <strain evidence="2">ChiW13-3771</strain>
    </source>
</reference>
<dbReference type="PROSITE" id="PS50005">
    <property type="entry name" value="TPR"/>
    <property type="match status" value="1"/>
</dbReference>
<dbReference type="SUPFAM" id="SSF48452">
    <property type="entry name" value="TPR-like"/>
    <property type="match status" value="1"/>
</dbReference>
<protein>
    <submittedName>
        <fullName evidence="2">SIR2 family protein</fullName>
    </submittedName>
</protein>
<dbReference type="SUPFAM" id="SSF52467">
    <property type="entry name" value="DHS-like NAD/FAD-binding domain"/>
    <property type="match status" value="1"/>
</dbReference>
<comment type="caution">
    <text evidence="2">The sequence shown here is derived from an EMBL/GenBank/DDBJ whole genome shotgun (WGS) entry which is preliminary data.</text>
</comment>
<dbReference type="InterPro" id="IPR019734">
    <property type="entry name" value="TPR_rpt"/>
</dbReference>
<organism evidence="2 3">
    <name type="scientific">Candidatus Fimimorpha faecalis</name>
    <dbReference type="NCBI Taxonomy" id="2840824"/>
    <lineage>
        <taxon>Bacteria</taxon>
        <taxon>Bacillati</taxon>
        <taxon>Bacillota</taxon>
        <taxon>Clostridia</taxon>
        <taxon>Eubacteriales</taxon>
        <taxon>Candidatus Fimimorpha</taxon>
    </lineage>
</organism>
<proteinExistence type="predicted"/>